<evidence type="ECO:0000256" key="1">
    <source>
        <dbReference type="SAM" id="SignalP"/>
    </source>
</evidence>
<dbReference type="Proteomes" id="UP000305948">
    <property type="component" value="Unassembled WGS sequence"/>
</dbReference>
<dbReference type="AlphaFoldDB" id="A0A5C3NA81"/>
<name>A0A5C3NA81_9AGAM</name>
<proteinExistence type="predicted"/>
<keyword evidence="3" id="KW-1185">Reference proteome</keyword>
<dbReference type="EMBL" id="ML213507">
    <property type="protein sequence ID" value="TFK53767.1"/>
    <property type="molecule type" value="Genomic_DNA"/>
</dbReference>
<evidence type="ECO:0000313" key="3">
    <source>
        <dbReference type="Proteomes" id="UP000305948"/>
    </source>
</evidence>
<reference evidence="2 3" key="1">
    <citation type="journal article" date="2019" name="Nat. Ecol. Evol.">
        <title>Megaphylogeny resolves global patterns of mushroom evolution.</title>
        <authorList>
            <person name="Varga T."/>
            <person name="Krizsan K."/>
            <person name="Foldi C."/>
            <person name="Dima B."/>
            <person name="Sanchez-Garcia M."/>
            <person name="Sanchez-Ramirez S."/>
            <person name="Szollosi G.J."/>
            <person name="Szarkandi J.G."/>
            <person name="Papp V."/>
            <person name="Albert L."/>
            <person name="Andreopoulos W."/>
            <person name="Angelini C."/>
            <person name="Antonin V."/>
            <person name="Barry K.W."/>
            <person name="Bougher N.L."/>
            <person name="Buchanan P."/>
            <person name="Buyck B."/>
            <person name="Bense V."/>
            <person name="Catcheside P."/>
            <person name="Chovatia M."/>
            <person name="Cooper J."/>
            <person name="Damon W."/>
            <person name="Desjardin D."/>
            <person name="Finy P."/>
            <person name="Geml J."/>
            <person name="Haridas S."/>
            <person name="Hughes K."/>
            <person name="Justo A."/>
            <person name="Karasinski D."/>
            <person name="Kautmanova I."/>
            <person name="Kiss B."/>
            <person name="Kocsube S."/>
            <person name="Kotiranta H."/>
            <person name="LaButti K.M."/>
            <person name="Lechner B.E."/>
            <person name="Liimatainen K."/>
            <person name="Lipzen A."/>
            <person name="Lukacs Z."/>
            <person name="Mihaltcheva S."/>
            <person name="Morgado L.N."/>
            <person name="Niskanen T."/>
            <person name="Noordeloos M.E."/>
            <person name="Ohm R.A."/>
            <person name="Ortiz-Santana B."/>
            <person name="Ovrebo C."/>
            <person name="Racz N."/>
            <person name="Riley R."/>
            <person name="Savchenko A."/>
            <person name="Shiryaev A."/>
            <person name="Soop K."/>
            <person name="Spirin V."/>
            <person name="Szebenyi C."/>
            <person name="Tomsovsky M."/>
            <person name="Tulloss R.E."/>
            <person name="Uehling J."/>
            <person name="Grigoriev I.V."/>
            <person name="Vagvolgyi C."/>
            <person name="Papp T."/>
            <person name="Martin F.M."/>
            <person name="Miettinen O."/>
            <person name="Hibbett D.S."/>
            <person name="Nagy L.G."/>
        </authorList>
    </citation>
    <scope>NUCLEOTIDE SEQUENCE [LARGE SCALE GENOMIC DNA]</scope>
    <source>
        <strain evidence="2 3">OMC1185</strain>
    </source>
</reference>
<feature type="chain" id="PRO_5022721979" description="Transposase InsH N-terminal domain-containing protein" evidence="1">
    <location>
        <begin position="26"/>
        <end position="99"/>
    </location>
</feature>
<evidence type="ECO:0000313" key="2">
    <source>
        <dbReference type="EMBL" id="TFK53767.1"/>
    </source>
</evidence>
<evidence type="ECO:0008006" key="4">
    <source>
        <dbReference type="Google" id="ProtNLM"/>
    </source>
</evidence>
<keyword evidence="1" id="KW-0732">Signal</keyword>
<feature type="signal peptide" evidence="1">
    <location>
        <begin position="1"/>
        <end position="25"/>
    </location>
</feature>
<protein>
    <recommendedName>
        <fullName evidence="4">Transposase InsH N-terminal domain-containing protein</fullName>
    </recommendedName>
</protein>
<accession>A0A5C3NA81</accession>
<sequence length="99" mass="11411">MDPRALPATFLYLDILLFHGTLLLAEMGSSERAQMCAHLDFVNFAAILPRKVTREQRLIVWLASERRVLALRLNAVKIVHRVHRRSRSSRARQLLSAHL</sequence>
<gene>
    <name evidence="2" type="ORF">OE88DRAFT_1279049</name>
</gene>
<organism evidence="2 3">
    <name type="scientific">Heliocybe sulcata</name>
    <dbReference type="NCBI Taxonomy" id="5364"/>
    <lineage>
        <taxon>Eukaryota</taxon>
        <taxon>Fungi</taxon>
        <taxon>Dikarya</taxon>
        <taxon>Basidiomycota</taxon>
        <taxon>Agaricomycotina</taxon>
        <taxon>Agaricomycetes</taxon>
        <taxon>Gloeophyllales</taxon>
        <taxon>Gloeophyllaceae</taxon>
        <taxon>Heliocybe</taxon>
    </lineage>
</organism>